<dbReference type="Proteomes" id="UP001152795">
    <property type="component" value="Unassembled WGS sequence"/>
</dbReference>
<dbReference type="InterPro" id="IPR024079">
    <property type="entry name" value="MetalloPept_cat_dom_sf"/>
</dbReference>
<comment type="caution">
    <text evidence="2">The sequence shown here is derived from an EMBL/GenBank/DDBJ whole genome shotgun (WGS) entry which is preliminary data.</text>
</comment>
<dbReference type="GO" id="GO:0004222">
    <property type="term" value="F:metalloendopeptidase activity"/>
    <property type="evidence" value="ECO:0007669"/>
    <property type="project" value="InterPro"/>
</dbReference>
<gene>
    <name evidence="2" type="ORF">PACLA_8A004840</name>
</gene>
<dbReference type="OrthoDB" id="5985446at2759"/>
<evidence type="ECO:0000313" key="3">
    <source>
        <dbReference type="Proteomes" id="UP001152795"/>
    </source>
</evidence>
<reference evidence="2" key="1">
    <citation type="submission" date="2020-04" db="EMBL/GenBank/DDBJ databases">
        <authorList>
            <person name="Alioto T."/>
            <person name="Alioto T."/>
            <person name="Gomez Garrido J."/>
        </authorList>
    </citation>
    <scope>NUCLEOTIDE SEQUENCE</scope>
    <source>
        <strain evidence="2">A484AB</strain>
    </source>
</reference>
<dbReference type="Pfam" id="PF01421">
    <property type="entry name" value="Reprolysin"/>
    <property type="match status" value="1"/>
</dbReference>
<dbReference type="PANTHER" id="PTHR11905">
    <property type="entry name" value="ADAM A DISINTEGRIN AND METALLOPROTEASE DOMAIN"/>
    <property type="match status" value="1"/>
</dbReference>
<dbReference type="InterPro" id="IPR001590">
    <property type="entry name" value="Peptidase_M12B"/>
</dbReference>
<sequence length="301" mass="33894">MFSLCLRLALLLSALYAGLPQPLPKEIWKSYNDIDTSSSGVDSYEFQLLEQNGTFSNVSDILVHHLRIFDENFTLKFKNVESIDGLIGSLMENADVWKLECYWSWATPNTSAVLNNCNNEMFVIINGSTTTYLVEPVSSNEEHGRHIAYRITPNRQPCVTLKASTQSISTDVGHRKRYARAISTPPTIEVLVVADESMVKFHGNGSVRQYVLTIMAKVRDIFRHSSLGVRVNLVVSNLIILTGEEENLFVSHNADKTMRSFCQWQSDQHIHDGTNHDVALLLTRLNICSNKDKPCNTVGKM</sequence>
<dbReference type="SUPFAM" id="SSF55486">
    <property type="entry name" value="Metalloproteases ('zincins'), catalytic domain"/>
    <property type="match status" value="1"/>
</dbReference>
<evidence type="ECO:0000256" key="1">
    <source>
        <dbReference type="PROSITE-ProRule" id="PRU00276"/>
    </source>
</evidence>
<organism evidence="2 3">
    <name type="scientific">Paramuricea clavata</name>
    <name type="common">Red gorgonian</name>
    <name type="synonym">Violescent sea-whip</name>
    <dbReference type="NCBI Taxonomy" id="317549"/>
    <lineage>
        <taxon>Eukaryota</taxon>
        <taxon>Metazoa</taxon>
        <taxon>Cnidaria</taxon>
        <taxon>Anthozoa</taxon>
        <taxon>Octocorallia</taxon>
        <taxon>Malacalcyonacea</taxon>
        <taxon>Plexauridae</taxon>
        <taxon>Paramuricea</taxon>
    </lineage>
</organism>
<accession>A0A7D9HYD2</accession>
<proteinExistence type="predicted"/>
<comment type="caution">
    <text evidence="1">Lacks conserved residue(s) required for the propagation of feature annotation.</text>
</comment>
<dbReference type="PANTHER" id="PTHR11905:SF256">
    <property type="entry name" value="PEPTIDASE M12B DOMAIN-CONTAINING PROTEIN"/>
    <property type="match status" value="1"/>
</dbReference>
<dbReference type="Gene3D" id="3.40.390.10">
    <property type="entry name" value="Collagenase (Catalytic Domain)"/>
    <property type="match status" value="1"/>
</dbReference>
<evidence type="ECO:0000313" key="2">
    <source>
        <dbReference type="EMBL" id="CAB3991996.1"/>
    </source>
</evidence>
<protein>
    <submittedName>
        <fullName evidence="2">A disintegrin and metallo ase with thrombospondin motifs 7</fullName>
    </submittedName>
</protein>
<dbReference type="PROSITE" id="PS50215">
    <property type="entry name" value="ADAM_MEPRO"/>
    <property type="match status" value="1"/>
</dbReference>
<name>A0A7D9HYD2_PARCT</name>
<dbReference type="EMBL" id="CACRXK020001959">
    <property type="protein sequence ID" value="CAB3991996.1"/>
    <property type="molecule type" value="Genomic_DNA"/>
</dbReference>
<dbReference type="AlphaFoldDB" id="A0A7D9HYD2"/>
<keyword evidence="3" id="KW-1185">Reference proteome</keyword>
<dbReference type="GO" id="GO:0006508">
    <property type="term" value="P:proteolysis"/>
    <property type="evidence" value="ECO:0007669"/>
    <property type="project" value="InterPro"/>
</dbReference>